<dbReference type="FunFam" id="3.30.565.10:FF:000049">
    <property type="entry name" value="Two-component sensor histidine kinase"/>
    <property type="match status" value="1"/>
</dbReference>
<feature type="transmembrane region" description="Helical" evidence="8">
    <location>
        <begin position="430"/>
        <end position="451"/>
    </location>
</feature>
<dbReference type="SUPFAM" id="SSF47384">
    <property type="entry name" value="Homodimeric domain of signal transducing histidine kinase"/>
    <property type="match status" value="1"/>
</dbReference>
<gene>
    <name evidence="12" type="ORF">GCM10010960_04240</name>
</gene>
<dbReference type="PANTHER" id="PTHR43047">
    <property type="entry name" value="TWO-COMPONENT HISTIDINE PROTEIN KINASE"/>
    <property type="match status" value="1"/>
</dbReference>
<dbReference type="NCBIfam" id="NF041832">
    <property type="entry name" value="near_NosP_CTERM"/>
    <property type="match status" value="1"/>
</dbReference>
<dbReference type="InterPro" id="IPR004358">
    <property type="entry name" value="Sig_transdc_His_kin-like_C"/>
</dbReference>
<dbReference type="GO" id="GO:0009927">
    <property type="term" value="F:histidine phosphotransfer kinase activity"/>
    <property type="evidence" value="ECO:0007669"/>
    <property type="project" value="TreeGrafter"/>
</dbReference>
<dbReference type="SUPFAM" id="SSF52172">
    <property type="entry name" value="CheY-like"/>
    <property type="match status" value="1"/>
</dbReference>
<dbReference type="EMBL" id="BMFO01000001">
    <property type="protein sequence ID" value="GGF85407.1"/>
    <property type="molecule type" value="Genomic_DNA"/>
</dbReference>
<comment type="caution">
    <text evidence="12">The sequence shown here is derived from an EMBL/GenBank/DDBJ whole genome shotgun (WGS) entry which is preliminary data.</text>
</comment>
<evidence type="ECO:0000256" key="3">
    <source>
        <dbReference type="ARBA" id="ARBA00022553"/>
    </source>
</evidence>
<dbReference type="Proteomes" id="UP000632858">
    <property type="component" value="Unassembled WGS sequence"/>
</dbReference>
<dbReference type="Pfam" id="PF02518">
    <property type="entry name" value="HATPase_c"/>
    <property type="match status" value="1"/>
</dbReference>
<keyword evidence="13" id="KW-1185">Reference proteome</keyword>
<dbReference type="PROSITE" id="PS50109">
    <property type="entry name" value="HIS_KIN"/>
    <property type="match status" value="1"/>
</dbReference>
<dbReference type="Gene3D" id="1.10.287.130">
    <property type="match status" value="1"/>
</dbReference>
<comment type="catalytic activity">
    <reaction evidence="1">
        <text>ATP + protein L-histidine = ADP + protein N-phospho-L-histidine.</text>
        <dbReference type="EC" id="2.7.13.3"/>
    </reaction>
</comment>
<dbReference type="CDD" id="cd00082">
    <property type="entry name" value="HisKA"/>
    <property type="match status" value="1"/>
</dbReference>
<dbReference type="Pfam" id="PF12860">
    <property type="entry name" value="PAS_7"/>
    <property type="match status" value="1"/>
</dbReference>
<dbReference type="Pfam" id="PF00072">
    <property type="entry name" value="Response_reg"/>
    <property type="match status" value="1"/>
</dbReference>
<evidence type="ECO:0000256" key="1">
    <source>
        <dbReference type="ARBA" id="ARBA00000085"/>
    </source>
</evidence>
<proteinExistence type="predicted"/>
<keyword evidence="3 6" id="KW-0597">Phosphoprotein</keyword>
<evidence type="ECO:0000256" key="4">
    <source>
        <dbReference type="ARBA" id="ARBA00022679"/>
    </source>
</evidence>
<dbReference type="InterPro" id="IPR036097">
    <property type="entry name" value="HisK_dim/P_sf"/>
</dbReference>
<feature type="transmembrane region" description="Helical" evidence="8">
    <location>
        <begin position="37"/>
        <end position="54"/>
    </location>
</feature>
<evidence type="ECO:0000259" key="9">
    <source>
        <dbReference type="PROSITE" id="PS50109"/>
    </source>
</evidence>
<feature type="transmembrane region" description="Helical" evidence="8">
    <location>
        <begin position="66"/>
        <end position="85"/>
    </location>
</feature>
<dbReference type="Pfam" id="PF00512">
    <property type="entry name" value="HisKA"/>
    <property type="match status" value="1"/>
</dbReference>
<feature type="transmembrane region" description="Helical" evidence="8">
    <location>
        <begin position="312"/>
        <end position="337"/>
    </location>
</feature>
<feature type="transmembrane region" description="Helical" evidence="8">
    <location>
        <begin position="401"/>
        <end position="421"/>
    </location>
</feature>
<feature type="modified residue" description="4-aspartylphosphate" evidence="6">
    <location>
        <position position="1039"/>
    </location>
</feature>
<dbReference type="InterPro" id="IPR035965">
    <property type="entry name" value="PAS-like_dom_sf"/>
</dbReference>
<feature type="transmembrane region" description="Helical" evidence="8">
    <location>
        <begin position="231"/>
        <end position="256"/>
    </location>
</feature>
<dbReference type="GO" id="GO:0000155">
    <property type="term" value="F:phosphorelay sensor kinase activity"/>
    <property type="evidence" value="ECO:0007669"/>
    <property type="project" value="InterPro"/>
</dbReference>
<dbReference type="Gene3D" id="3.30.565.10">
    <property type="entry name" value="Histidine kinase-like ATPase, C-terminal domain"/>
    <property type="match status" value="1"/>
</dbReference>
<dbReference type="SUPFAM" id="SSF55874">
    <property type="entry name" value="ATPase domain of HSP90 chaperone/DNA topoisomerase II/histidine kinase"/>
    <property type="match status" value="1"/>
</dbReference>
<evidence type="ECO:0000313" key="12">
    <source>
        <dbReference type="EMBL" id="GGF85407.1"/>
    </source>
</evidence>
<dbReference type="PROSITE" id="PS50113">
    <property type="entry name" value="PAC"/>
    <property type="match status" value="1"/>
</dbReference>
<dbReference type="CDD" id="cd00075">
    <property type="entry name" value="HATPase"/>
    <property type="match status" value="1"/>
</dbReference>
<keyword evidence="4" id="KW-0808">Transferase</keyword>
<feature type="transmembrane region" description="Helical" evidence="8">
    <location>
        <begin position="371"/>
        <end position="389"/>
    </location>
</feature>
<feature type="transmembrane region" description="Helical" evidence="8">
    <location>
        <begin position="158"/>
        <end position="175"/>
    </location>
</feature>
<feature type="transmembrane region" description="Helical" evidence="8">
    <location>
        <begin position="268"/>
        <end position="292"/>
    </location>
</feature>
<keyword evidence="8" id="KW-0812">Transmembrane</keyword>
<dbReference type="CDD" id="cd00156">
    <property type="entry name" value="REC"/>
    <property type="match status" value="1"/>
</dbReference>
<reference evidence="12" key="2">
    <citation type="submission" date="2020-09" db="EMBL/GenBank/DDBJ databases">
        <authorList>
            <person name="Sun Q."/>
            <person name="Zhou Y."/>
        </authorList>
    </citation>
    <scope>NUCLEOTIDE SEQUENCE</scope>
    <source>
        <strain evidence="12">CGMCC 1.12726</strain>
    </source>
</reference>
<reference evidence="12" key="1">
    <citation type="journal article" date="2014" name="Int. J. Syst. Evol. Microbiol.">
        <title>Complete genome sequence of Corynebacterium casei LMG S-19264T (=DSM 44701T), isolated from a smear-ripened cheese.</title>
        <authorList>
            <consortium name="US DOE Joint Genome Institute (JGI-PGF)"/>
            <person name="Walter F."/>
            <person name="Albersmeier A."/>
            <person name="Kalinowski J."/>
            <person name="Ruckert C."/>
        </authorList>
    </citation>
    <scope>NUCLEOTIDE SEQUENCE</scope>
    <source>
        <strain evidence="12">CGMCC 1.12726</strain>
    </source>
</reference>
<dbReference type="InterPro" id="IPR005467">
    <property type="entry name" value="His_kinase_dom"/>
</dbReference>
<evidence type="ECO:0000256" key="6">
    <source>
        <dbReference type="PROSITE-ProRule" id="PRU00169"/>
    </source>
</evidence>
<evidence type="ECO:0000256" key="5">
    <source>
        <dbReference type="ARBA" id="ARBA00022777"/>
    </source>
</evidence>
<evidence type="ECO:0000256" key="7">
    <source>
        <dbReference type="SAM" id="Coils"/>
    </source>
</evidence>
<dbReference type="Gene3D" id="1.20.1730.10">
    <property type="entry name" value="Sodium/glucose cotransporter"/>
    <property type="match status" value="1"/>
</dbReference>
<feature type="domain" description="Response regulatory" evidence="10">
    <location>
        <begin position="990"/>
        <end position="1104"/>
    </location>
</feature>
<feature type="transmembrane region" description="Helical" evidence="8">
    <location>
        <begin position="6"/>
        <end position="25"/>
    </location>
</feature>
<dbReference type="GO" id="GO:0005886">
    <property type="term" value="C:plasma membrane"/>
    <property type="evidence" value="ECO:0007669"/>
    <property type="project" value="TreeGrafter"/>
</dbReference>
<dbReference type="SUPFAM" id="SSF55785">
    <property type="entry name" value="PYP-like sensor domain (PAS domain)"/>
    <property type="match status" value="1"/>
</dbReference>
<dbReference type="SMART" id="SM00448">
    <property type="entry name" value="REC"/>
    <property type="match status" value="1"/>
</dbReference>
<feature type="transmembrane region" description="Helical" evidence="8">
    <location>
        <begin position="187"/>
        <end position="211"/>
    </location>
</feature>
<dbReference type="InterPro" id="IPR000700">
    <property type="entry name" value="PAS-assoc_C"/>
</dbReference>
<dbReference type="PRINTS" id="PR00344">
    <property type="entry name" value="BCTRLSENSOR"/>
</dbReference>
<dbReference type="Gene3D" id="3.40.50.2300">
    <property type="match status" value="1"/>
</dbReference>
<dbReference type="SMART" id="SM00387">
    <property type="entry name" value="HATPase_c"/>
    <property type="match status" value="1"/>
</dbReference>
<dbReference type="SMART" id="SM00388">
    <property type="entry name" value="HisKA"/>
    <property type="match status" value="1"/>
</dbReference>
<feature type="transmembrane region" description="Helical" evidence="8">
    <location>
        <begin position="114"/>
        <end position="138"/>
    </location>
</feature>
<dbReference type="InterPro" id="IPR003661">
    <property type="entry name" value="HisK_dim/P_dom"/>
</dbReference>
<dbReference type="Gene3D" id="3.30.450.20">
    <property type="entry name" value="PAS domain"/>
    <property type="match status" value="1"/>
</dbReference>
<evidence type="ECO:0000259" key="10">
    <source>
        <dbReference type="PROSITE" id="PS50110"/>
    </source>
</evidence>
<name>A0A917CGB2_9GAMM</name>
<dbReference type="PROSITE" id="PS50110">
    <property type="entry name" value="RESPONSE_REGULATORY"/>
    <property type="match status" value="1"/>
</dbReference>
<evidence type="ECO:0000313" key="13">
    <source>
        <dbReference type="Proteomes" id="UP000632858"/>
    </source>
</evidence>
<dbReference type="EC" id="2.7.13.3" evidence="2"/>
<dbReference type="InterPro" id="IPR003594">
    <property type="entry name" value="HATPase_dom"/>
</dbReference>
<accession>A0A917CGB2</accession>
<keyword evidence="7" id="KW-0175">Coiled coil</keyword>
<feature type="domain" description="PAC" evidence="11">
    <location>
        <begin position="668"/>
        <end position="725"/>
    </location>
</feature>
<evidence type="ECO:0000259" key="11">
    <source>
        <dbReference type="PROSITE" id="PS50113"/>
    </source>
</evidence>
<dbReference type="InterPro" id="IPR038377">
    <property type="entry name" value="Na/Glc_symporter_sf"/>
</dbReference>
<keyword evidence="5 12" id="KW-0418">Kinase</keyword>
<feature type="coiled-coil region" evidence="7">
    <location>
        <begin position="727"/>
        <end position="754"/>
    </location>
</feature>
<dbReference type="AlphaFoldDB" id="A0A917CGB2"/>
<dbReference type="InterPro" id="IPR036890">
    <property type="entry name" value="HATPase_C_sf"/>
</dbReference>
<organism evidence="12 13">
    <name type="scientific">Arenimonas maotaiensis</name>
    <dbReference type="NCBI Taxonomy" id="1446479"/>
    <lineage>
        <taxon>Bacteria</taxon>
        <taxon>Pseudomonadati</taxon>
        <taxon>Pseudomonadota</taxon>
        <taxon>Gammaproteobacteria</taxon>
        <taxon>Lysobacterales</taxon>
        <taxon>Lysobacteraceae</taxon>
        <taxon>Arenimonas</taxon>
    </lineage>
</organism>
<dbReference type="PANTHER" id="PTHR43047:SF9">
    <property type="entry name" value="HISTIDINE KINASE"/>
    <property type="match status" value="1"/>
</dbReference>
<evidence type="ECO:0000256" key="8">
    <source>
        <dbReference type="SAM" id="Phobius"/>
    </source>
</evidence>
<keyword evidence="8" id="KW-1133">Transmembrane helix</keyword>
<evidence type="ECO:0000256" key="2">
    <source>
        <dbReference type="ARBA" id="ARBA00012438"/>
    </source>
</evidence>
<dbReference type="InterPro" id="IPR001789">
    <property type="entry name" value="Sig_transdc_resp-reg_receiver"/>
</dbReference>
<dbReference type="RefSeq" id="WP_188447252.1">
    <property type="nucleotide sequence ID" value="NZ_BMFO01000001.1"/>
</dbReference>
<dbReference type="InterPro" id="IPR011006">
    <property type="entry name" value="CheY-like_superfamily"/>
</dbReference>
<keyword evidence="8" id="KW-0472">Membrane</keyword>
<protein>
    <recommendedName>
        <fullName evidence="2">histidine kinase</fullName>
        <ecNumber evidence="2">2.7.13.3</ecNumber>
    </recommendedName>
</protein>
<feature type="domain" description="Histidine kinase" evidence="9">
    <location>
        <begin position="761"/>
        <end position="970"/>
    </location>
</feature>
<sequence>MFSEFQLILVALVWIALLFGTALWVERRPGLLSRHWPYVYSLSLAVYCTSWTFYGTVTQALRSGWPIPPTFIGSMLFYLFAFGFVRKLQQLAQEHNATSIADLIASRLGRDSTLAAAITAVAVVGIVPYIALQLKAVTMSYGMLRGAYQPATEAWKDSALYVALVMAAFAMLFGTRRASVSERNRGLVLAMAVESLLKLGAMLALGLYVWLNFDLAVEVPDAIRQGGAEGFPALILLGVFAMVTLPHQFHVGFIELRDGRDPQTARWLFPLYMLLIAIPILPIALAGQRVLAPAGIDSDLFVLALPLSRGDGGMALLAFIGGLSAATGMVIFATLALSVMVSNHWLTPIWLKTAWSHAATRAGGDLSRPLLWARRAGILVLVLLAWGYSRAGGDNDALADIGAVSFSALGTLAPALAFAVWRPQMPARSVLFGLAGSVLLWLWILLLPALADGFGWYPGWLLQGPFGWQWLAPDSLFWLQDWSRLGRAVTLSLLAGAVLPYLHAAYFKPGQAAHPAAGLNRDSLLNIAGRFLPAARVQRLLDEHGEQLPALQKRIERELSSVLGAASARLLFDAARREQGADLDTVAAIVGEASQALRFNQQVLEAALENMSQGISVVDAQLRLVAWNRRYASLFQYPKNLLQVGVPVERLVAYNVERGLLGDSRGASDIEKRIAYMKAGTAYITERRFGDSIVEIRGNPMPGGGFVATFTDVTEFRESERKLKSIAETLEARVSERTAQLQAASAEAERANRAKSRFLAAVSHDLAQPLHAARLFSHALEQKLQHAEYRPSLANIDGALNSAESLLASVLDISRLDAGGMKPDVNVFPVDELLAGLASEFSVLAHEKGLALHAVPCRLWVESDAQLLRRILQNFLSNAIRYTAQGRILFGCRRAGGRLWIQVWDTGPGIADADRGMIFEEFRRLDRAGQGMGLGLAIADRMARLLGHPIRLHSRIGAGSMFAVAVPLADAAPSAPKPAAAQPVPAPAACVLAVDNDPDVLRAMQELLGQWGCEVTAAADPEQAVALSRTQRPDVLVLDYHLDAGATGVALHARIERLIGPVPCIVVTADRSEAVRNEILNAGCQILHKPVKPLALKTALAALLPKRRA</sequence>